<comment type="caution">
    <text evidence="7">The sequence shown here is derived from an EMBL/GenBank/DDBJ whole genome shotgun (WGS) entry which is preliminary data.</text>
</comment>
<dbReference type="Pfam" id="PF14226">
    <property type="entry name" value="DIOX_N"/>
    <property type="match status" value="1"/>
</dbReference>
<dbReference type="EMBL" id="RWGY01000039">
    <property type="protein sequence ID" value="TVU12114.1"/>
    <property type="molecule type" value="Genomic_DNA"/>
</dbReference>
<feature type="non-terminal residue" evidence="7">
    <location>
        <position position="1"/>
    </location>
</feature>
<dbReference type="InterPro" id="IPR005123">
    <property type="entry name" value="Oxoglu/Fe-dep_dioxygenase_dom"/>
</dbReference>
<keyword evidence="4 5" id="KW-0408">Iron</keyword>
<dbReference type="Gramene" id="TVU12114">
    <property type="protein sequence ID" value="TVU12114"/>
    <property type="gene ID" value="EJB05_45741"/>
</dbReference>
<proteinExistence type="inferred from homology"/>
<dbReference type="AlphaFoldDB" id="A0A5J9TLD0"/>
<keyword evidence="2 5" id="KW-0479">Metal-binding</keyword>
<evidence type="ECO:0000259" key="6">
    <source>
        <dbReference type="PROSITE" id="PS51471"/>
    </source>
</evidence>
<evidence type="ECO:0000256" key="3">
    <source>
        <dbReference type="ARBA" id="ARBA00023002"/>
    </source>
</evidence>
<reference evidence="7 8" key="1">
    <citation type="journal article" date="2019" name="Sci. Rep.">
        <title>A high-quality genome of Eragrostis curvula grass provides insights into Poaceae evolution and supports new strategies to enhance forage quality.</title>
        <authorList>
            <person name="Carballo J."/>
            <person name="Santos B.A.C.M."/>
            <person name="Zappacosta D."/>
            <person name="Garbus I."/>
            <person name="Selva J.P."/>
            <person name="Gallo C.A."/>
            <person name="Diaz A."/>
            <person name="Albertini E."/>
            <person name="Caccamo M."/>
            <person name="Echenique V."/>
        </authorList>
    </citation>
    <scope>NUCLEOTIDE SEQUENCE [LARGE SCALE GENOMIC DNA]</scope>
    <source>
        <strain evidence="8">cv. Victoria</strain>
        <tissue evidence="7">Leaf</tissue>
    </source>
</reference>
<dbReference type="Proteomes" id="UP000324897">
    <property type="component" value="Chromosome 3"/>
</dbReference>
<dbReference type="Gene3D" id="2.60.120.330">
    <property type="entry name" value="B-lactam Antibiotic, Isopenicillin N Synthase, Chain"/>
    <property type="match status" value="1"/>
</dbReference>
<evidence type="ECO:0000256" key="5">
    <source>
        <dbReference type="RuleBase" id="RU003682"/>
    </source>
</evidence>
<dbReference type="Pfam" id="PF03171">
    <property type="entry name" value="2OG-FeII_Oxy"/>
    <property type="match status" value="1"/>
</dbReference>
<dbReference type="SUPFAM" id="SSF51197">
    <property type="entry name" value="Clavaminate synthase-like"/>
    <property type="match status" value="1"/>
</dbReference>
<dbReference type="PROSITE" id="PS51471">
    <property type="entry name" value="FE2OG_OXY"/>
    <property type="match status" value="1"/>
</dbReference>
<dbReference type="OrthoDB" id="288590at2759"/>
<dbReference type="FunFam" id="2.60.120.330:FF:000005">
    <property type="entry name" value="1-aminocyclopropane-1-carboxylate oxidase homolog 1"/>
    <property type="match status" value="1"/>
</dbReference>
<dbReference type="GO" id="GO:0051213">
    <property type="term" value="F:dioxygenase activity"/>
    <property type="evidence" value="ECO:0007669"/>
    <property type="project" value="UniProtKB-ARBA"/>
</dbReference>
<organism evidence="7 8">
    <name type="scientific">Eragrostis curvula</name>
    <name type="common">weeping love grass</name>
    <dbReference type="NCBI Taxonomy" id="38414"/>
    <lineage>
        <taxon>Eukaryota</taxon>
        <taxon>Viridiplantae</taxon>
        <taxon>Streptophyta</taxon>
        <taxon>Embryophyta</taxon>
        <taxon>Tracheophyta</taxon>
        <taxon>Spermatophyta</taxon>
        <taxon>Magnoliopsida</taxon>
        <taxon>Liliopsida</taxon>
        <taxon>Poales</taxon>
        <taxon>Poaceae</taxon>
        <taxon>PACMAD clade</taxon>
        <taxon>Chloridoideae</taxon>
        <taxon>Eragrostideae</taxon>
        <taxon>Eragrostidinae</taxon>
        <taxon>Eragrostis</taxon>
    </lineage>
</organism>
<evidence type="ECO:0000256" key="1">
    <source>
        <dbReference type="ARBA" id="ARBA00008056"/>
    </source>
</evidence>
<dbReference type="InterPro" id="IPR044861">
    <property type="entry name" value="IPNS-like_FE2OG_OXY"/>
</dbReference>
<evidence type="ECO:0000256" key="2">
    <source>
        <dbReference type="ARBA" id="ARBA00022723"/>
    </source>
</evidence>
<evidence type="ECO:0000313" key="7">
    <source>
        <dbReference type="EMBL" id="TVU12114.1"/>
    </source>
</evidence>
<dbReference type="PANTHER" id="PTHR10209:SF492">
    <property type="entry name" value="FE2OG DIOXYGENASE DOMAIN-CONTAINING PROTEIN"/>
    <property type="match status" value="1"/>
</dbReference>
<name>A0A5J9TLD0_9POAL</name>
<keyword evidence="8" id="KW-1185">Reference proteome</keyword>
<evidence type="ECO:0000313" key="8">
    <source>
        <dbReference type="Proteomes" id="UP000324897"/>
    </source>
</evidence>
<evidence type="ECO:0000256" key="4">
    <source>
        <dbReference type="ARBA" id="ARBA00023004"/>
    </source>
</evidence>
<feature type="domain" description="Fe2OG dioxygenase" evidence="6">
    <location>
        <begin position="218"/>
        <end position="318"/>
    </location>
</feature>
<keyword evidence="3 5" id="KW-0560">Oxidoreductase</keyword>
<dbReference type="InterPro" id="IPR027443">
    <property type="entry name" value="IPNS-like_sf"/>
</dbReference>
<comment type="similarity">
    <text evidence="1 5">Belongs to the iron/ascorbate-dependent oxidoreductase family.</text>
</comment>
<sequence>MWMSATKAGDRVASNGEDRQRELQAFDDTKAGVKGLVDAGITAIPSIFLHPPDSLDVISSPSSTTKDAVSVSIPVIDLLAAPREEVVARVKAAAETAGFFQLVNHGVAGEVMAGMLAAVRRFSEEPAEAKRPYYTRDYARKVRFNSNFDLFQSRAANWRDTILCNLAPEPPRPEELPEALRQVIMEYGAAVRKLGMWLFELLSESLGLASGHLRKIGCAESLSVVSHCYPPCPEPHLTIGHSRHTDPAFLTVLLQDAMGGLQVLLDRGSGVRGWVDVPPLPGALILVSNGRFKSVEHRVVANRSRDTPRFSVASFFNADMKTSTRLYGPIEKLTSSDGAGNAPLYRSITVREYMTQFYKKGLEGRPALDYFKLEQDTPTPL</sequence>
<gene>
    <name evidence="7" type="ORF">EJB05_45741</name>
</gene>
<accession>A0A5J9TLD0</accession>
<dbReference type="InterPro" id="IPR026992">
    <property type="entry name" value="DIOX_N"/>
</dbReference>
<protein>
    <recommendedName>
        <fullName evidence="6">Fe2OG dioxygenase domain-containing protein</fullName>
    </recommendedName>
</protein>
<dbReference type="PANTHER" id="PTHR10209">
    <property type="entry name" value="OXIDOREDUCTASE, 2OG-FE II OXYGENASE FAMILY PROTEIN"/>
    <property type="match status" value="1"/>
</dbReference>
<dbReference type="GO" id="GO:0046872">
    <property type="term" value="F:metal ion binding"/>
    <property type="evidence" value="ECO:0007669"/>
    <property type="project" value="UniProtKB-KW"/>
</dbReference>